<evidence type="ECO:0000313" key="1">
    <source>
        <dbReference type="EMBL" id="MDR7097438.1"/>
    </source>
</evidence>
<gene>
    <name evidence="1" type="ORF">J2X09_005213</name>
</gene>
<keyword evidence="2" id="KW-1185">Reference proteome</keyword>
<dbReference type="InterPro" id="IPR027417">
    <property type="entry name" value="P-loop_NTPase"/>
</dbReference>
<sequence length="247" mass="26522">MKIAVINFSGNVGKTTVARHLLLPRIEGAELISVESLNAGEGEGQAMRGRQFGALQEYLQTIDNAVVDIGASNVEELLDLMQKYRGSQEDFDVFVVPSVPALKQQQDTIATLVELARLGVPPSKVRLVFNMVNSAADVPAHFDLVRAFLKVKPIATENAACHLSANEVYGRIRGSGADLTTLARDETDYKALIVKASDTAEKLTLAQKLATRRLALGVVPELDACFAALGLGENTANNVVPLARQAQ</sequence>
<organism evidence="1 2">
    <name type="scientific">Hydrogenophaga laconesensis</name>
    <dbReference type="NCBI Taxonomy" id="1805971"/>
    <lineage>
        <taxon>Bacteria</taxon>
        <taxon>Pseudomonadati</taxon>
        <taxon>Pseudomonadota</taxon>
        <taxon>Betaproteobacteria</taxon>
        <taxon>Burkholderiales</taxon>
        <taxon>Comamonadaceae</taxon>
        <taxon>Hydrogenophaga</taxon>
    </lineage>
</organism>
<comment type="caution">
    <text evidence="1">The sequence shown here is derived from an EMBL/GenBank/DDBJ whole genome shotgun (WGS) entry which is preliminary data.</text>
</comment>
<evidence type="ECO:0000313" key="2">
    <source>
        <dbReference type="Proteomes" id="UP001265550"/>
    </source>
</evidence>
<proteinExistence type="predicted"/>
<dbReference type="EMBL" id="JAVDWE010000025">
    <property type="protein sequence ID" value="MDR7097438.1"/>
    <property type="molecule type" value="Genomic_DNA"/>
</dbReference>
<evidence type="ECO:0008006" key="3">
    <source>
        <dbReference type="Google" id="ProtNLM"/>
    </source>
</evidence>
<accession>A0ABU1VJS6</accession>
<dbReference type="SUPFAM" id="SSF52540">
    <property type="entry name" value="P-loop containing nucleoside triphosphate hydrolases"/>
    <property type="match status" value="1"/>
</dbReference>
<dbReference type="Proteomes" id="UP001265550">
    <property type="component" value="Unassembled WGS sequence"/>
</dbReference>
<dbReference type="NCBIfam" id="NF041292">
    <property type="entry name" value="StbB"/>
    <property type="match status" value="1"/>
</dbReference>
<name>A0ABU1VJS6_9BURK</name>
<reference evidence="1 2" key="1">
    <citation type="submission" date="2023-07" db="EMBL/GenBank/DDBJ databases">
        <title>Sorghum-associated microbial communities from plants grown in Nebraska, USA.</title>
        <authorList>
            <person name="Schachtman D."/>
        </authorList>
    </citation>
    <scope>NUCLEOTIDE SEQUENCE [LARGE SCALE GENOMIC DNA]</scope>
    <source>
        <strain evidence="1 2">BE240</strain>
    </source>
</reference>
<dbReference type="InterPro" id="IPR047985">
    <property type="entry name" value="StbB-like"/>
</dbReference>
<protein>
    <recommendedName>
        <fullName evidence="3">Plasmid stability protein StbB</fullName>
    </recommendedName>
</protein>
<dbReference type="RefSeq" id="WP_204735811.1">
    <property type="nucleotide sequence ID" value="NZ_JAVDWE010000025.1"/>
</dbReference>